<dbReference type="GO" id="GO:0006428">
    <property type="term" value="P:isoleucyl-tRNA aminoacylation"/>
    <property type="evidence" value="ECO:0007669"/>
    <property type="project" value="TreeGrafter"/>
</dbReference>
<feature type="transmembrane region" description="Helical" evidence="6">
    <location>
        <begin position="20"/>
        <end position="40"/>
    </location>
</feature>
<evidence type="ECO:0000313" key="9">
    <source>
        <dbReference type="Proteomes" id="UP000186817"/>
    </source>
</evidence>
<evidence type="ECO:0000256" key="3">
    <source>
        <dbReference type="ARBA" id="ARBA00022840"/>
    </source>
</evidence>
<comment type="caution">
    <text evidence="8">The sequence shown here is derived from an EMBL/GenBank/DDBJ whole genome shotgun (WGS) entry which is preliminary data.</text>
</comment>
<feature type="transmembrane region" description="Helical" evidence="6">
    <location>
        <begin position="110"/>
        <end position="129"/>
    </location>
</feature>
<keyword evidence="5" id="KW-0030">Aminoacyl-tRNA synthetase</keyword>
<keyword evidence="2" id="KW-0547">Nucleotide-binding</keyword>
<dbReference type="GO" id="GO:0004822">
    <property type="term" value="F:isoleucine-tRNA ligase activity"/>
    <property type="evidence" value="ECO:0007669"/>
    <property type="project" value="InterPro"/>
</dbReference>
<keyword evidence="4" id="KW-0648">Protein biosynthesis</keyword>
<accession>A0A1Q9BZH4</accession>
<reference evidence="8 9" key="1">
    <citation type="submission" date="2016-02" db="EMBL/GenBank/DDBJ databases">
        <title>Genome analysis of coral dinoflagellate symbionts highlights evolutionary adaptations to a symbiotic lifestyle.</title>
        <authorList>
            <person name="Aranda M."/>
            <person name="Li Y."/>
            <person name="Liew Y.J."/>
            <person name="Baumgarten S."/>
            <person name="Simakov O."/>
            <person name="Wilson M."/>
            <person name="Piel J."/>
            <person name="Ashoor H."/>
            <person name="Bougouffa S."/>
            <person name="Bajic V.B."/>
            <person name="Ryu T."/>
            <person name="Ravasi T."/>
            <person name="Bayer T."/>
            <person name="Micklem G."/>
            <person name="Kim H."/>
            <person name="Bhak J."/>
            <person name="Lajeunesse T.C."/>
            <person name="Voolstra C.R."/>
        </authorList>
    </citation>
    <scope>NUCLEOTIDE SEQUENCE [LARGE SCALE GENOMIC DNA]</scope>
    <source>
        <strain evidence="8 9">CCMP2467</strain>
    </source>
</reference>
<feature type="non-terminal residue" evidence="8">
    <location>
        <position position="216"/>
    </location>
</feature>
<protein>
    <submittedName>
        <fullName evidence="8">Isoleucine--tRNA ligase, cytoplasmic</fullName>
    </submittedName>
</protein>
<keyword evidence="6" id="KW-0812">Transmembrane</keyword>
<keyword evidence="3" id="KW-0067">ATP-binding</keyword>
<evidence type="ECO:0000256" key="5">
    <source>
        <dbReference type="ARBA" id="ARBA00023146"/>
    </source>
</evidence>
<sequence>MVITVLVMFGQVVLEIGVPFSNILRLINLVLLPFVLYLAWRFRSQLESNIPFIWHDAHASNCLLTAMFYAIVVFHLFPLLLQGSAEELVESLLLNVAGYFTVYLPLLERAFFPTALISLYGVIASTLVLKAGVQLTTGALIDIASSREGRQSLRRVLCVYRLRQDKKEELVAQFIWMYHAMVTWYWVPPFVKEKRFHNWLTEARDWCVSRNRFWGT</sequence>
<evidence type="ECO:0000256" key="4">
    <source>
        <dbReference type="ARBA" id="ARBA00022917"/>
    </source>
</evidence>
<evidence type="ECO:0000256" key="1">
    <source>
        <dbReference type="ARBA" id="ARBA00022598"/>
    </source>
</evidence>
<dbReference type="PANTHER" id="PTHR42780:SF1">
    <property type="entry name" value="ISOLEUCINE--TRNA LIGASE, CYTOPLASMIC"/>
    <property type="match status" value="1"/>
</dbReference>
<evidence type="ECO:0000256" key="6">
    <source>
        <dbReference type="SAM" id="Phobius"/>
    </source>
</evidence>
<dbReference type="PANTHER" id="PTHR42780">
    <property type="entry name" value="SOLEUCYL-TRNA SYNTHETASE"/>
    <property type="match status" value="1"/>
</dbReference>
<dbReference type="Gene3D" id="3.40.50.620">
    <property type="entry name" value="HUPs"/>
    <property type="match status" value="1"/>
</dbReference>
<keyword evidence="9" id="KW-1185">Reference proteome</keyword>
<dbReference type="GO" id="GO:0005524">
    <property type="term" value="F:ATP binding"/>
    <property type="evidence" value="ECO:0007669"/>
    <property type="project" value="UniProtKB-KW"/>
</dbReference>
<gene>
    <name evidence="8" type="primary">irs-1</name>
    <name evidence="8" type="ORF">AK812_SmicGene44033</name>
</gene>
<dbReference type="InterPro" id="IPR002300">
    <property type="entry name" value="aa-tRNA-synth_Ia"/>
</dbReference>
<dbReference type="Proteomes" id="UP000186817">
    <property type="component" value="Unassembled WGS sequence"/>
</dbReference>
<evidence type="ECO:0000313" key="8">
    <source>
        <dbReference type="EMBL" id="OLP76081.1"/>
    </source>
</evidence>
<feature type="transmembrane region" description="Helical" evidence="6">
    <location>
        <begin position="61"/>
        <end position="81"/>
    </location>
</feature>
<name>A0A1Q9BZH4_SYMMI</name>
<feature type="transmembrane region" description="Helical" evidence="6">
    <location>
        <begin position="170"/>
        <end position="187"/>
    </location>
</feature>
<dbReference type="InterPro" id="IPR014729">
    <property type="entry name" value="Rossmann-like_a/b/a_fold"/>
</dbReference>
<dbReference type="InterPro" id="IPR023586">
    <property type="entry name" value="Ile-tRNA-ligase_type2"/>
</dbReference>
<evidence type="ECO:0000256" key="2">
    <source>
        <dbReference type="ARBA" id="ARBA00022741"/>
    </source>
</evidence>
<dbReference type="OrthoDB" id="426641at2759"/>
<dbReference type="Pfam" id="PF00133">
    <property type="entry name" value="tRNA-synt_1"/>
    <property type="match status" value="1"/>
</dbReference>
<evidence type="ECO:0000259" key="7">
    <source>
        <dbReference type="Pfam" id="PF00133"/>
    </source>
</evidence>
<dbReference type="AlphaFoldDB" id="A0A1Q9BZH4"/>
<keyword evidence="6" id="KW-1133">Transmembrane helix</keyword>
<feature type="domain" description="Aminoacyl-tRNA synthetase class Ia" evidence="7">
    <location>
        <begin position="181"/>
        <end position="216"/>
    </location>
</feature>
<keyword evidence="1 8" id="KW-0436">Ligase</keyword>
<organism evidence="8 9">
    <name type="scientific">Symbiodinium microadriaticum</name>
    <name type="common">Dinoflagellate</name>
    <name type="synonym">Zooxanthella microadriatica</name>
    <dbReference type="NCBI Taxonomy" id="2951"/>
    <lineage>
        <taxon>Eukaryota</taxon>
        <taxon>Sar</taxon>
        <taxon>Alveolata</taxon>
        <taxon>Dinophyceae</taxon>
        <taxon>Suessiales</taxon>
        <taxon>Symbiodiniaceae</taxon>
        <taxon>Symbiodinium</taxon>
    </lineage>
</organism>
<proteinExistence type="predicted"/>
<dbReference type="EMBL" id="LSRX01002146">
    <property type="protein sequence ID" value="OLP76081.1"/>
    <property type="molecule type" value="Genomic_DNA"/>
</dbReference>
<keyword evidence="6" id="KW-0472">Membrane</keyword>
<dbReference type="SUPFAM" id="SSF52374">
    <property type="entry name" value="Nucleotidylyl transferase"/>
    <property type="match status" value="1"/>
</dbReference>